<reference evidence="2" key="1">
    <citation type="journal article" date="2023" name="Front. Plant Sci.">
        <title>Chromosomal-level genome assembly of Melastoma candidum provides insights into trichome evolution.</title>
        <authorList>
            <person name="Zhong Y."/>
            <person name="Wu W."/>
            <person name="Sun C."/>
            <person name="Zou P."/>
            <person name="Liu Y."/>
            <person name="Dai S."/>
            <person name="Zhou R."/>
        </authorList>
    </citation>
    <scope>NUCLEOTIDE SEQUENCE [LARGE SCALE GENOMIC DNA]</scope>
</reference>
<sequence length="340" mass="38908">MAFYFVLAIGFLVSGIVKAFYEVWLRPQLIRRMMSRQGVHGPPYNLLHGNNREVSRMKELAAGQPINNLSHDLLPKVLPHVAKWTAAYGKDYLSWLGMEAQLVVANPAQVKELLDNKDRVFFKLPPESFIKKVLGGGLVASEGDKWAKMRKIANHAFHGKSLKGMVQDMVDSTHMMLERWKDHQGKEIEVFEEFKELTSEVISRTAFGSSYMEGRTIFDMLTRLAMLAAKNALTTRIPGIRKILRTPDQEEADRLELALRSAILQIIEKRESYFRTGELDGYGNDFLGLLIKALHDQDDQNRITVDDLIDECKTRKQEGRCLMWLGIKIQMQTAFQGLRR</sequence>
<name>A0ACB9QQF1_9MYRT</name>
<dbReference type="EMBL" id="CM042884">
    <property type="protein sequence ID" value="KAI4368453.1"/>
    <property type="molecule type" value="Genomic_DNA"/>
</dbReference>
<gene>
    <name evidence="1" type="ORF">MLD38_017009</name>
</gene>
<dbReference type="Proteomes" id="UP001057402">
    <property type="component" value="Chromosome 5"/>
</dbReference>
<evidence type="ECO:0000313" key="1">
    <source>
        <dbReference type="EMBL" id="KAI4368453.1"/>
    </source>
</evidence>
<accession>A0ACB9QQF1</accession>
<organism evidence="1 2">
    <name type="scientific">Melastoma candidum</name>
    <dbReference type="NCBI Taxonomy" id="119954"/>
    <lineage>
        <taxon>Eukaryota</taxon>
        <taxon>Viridiplantae</taxon>
        <taxon>Streptophyta</taxon>
        <taxon>Embryophyta</taxon>
        <taxon>Tracheophyta</taxon>
        <taxon>Spermatophyta</taxon>
        <taxon>Magnoliopsida</taxon>
        <taxon>eudicotyledons</taxon>
        <taxon>Gunneridae</taxon>
        <taxon>Pentapetalae</taxon>
        <taxon>rosids</taxon>
        <taxon>malvids</taxon>
        <taxon>Myrtales</taxon>
        <taxon>Melastomataceae</taxon>
        <taxon>Melastomatoideae</taxon>
        <taxon>Melastomateae</taxon>
        <taxon>Melastoma</taxon>
    </lineage>
</organism>
<keyword evidence="2" id="KW-1185">Reference proteome</keyword>
<comment type="caution">
    <text evidence="1">The sequence shown here is derived from an EMBL/GenBank/DDBJ whole genome shotgun (WGS) entry which is preliminary data.</text>
</comment>
<proteinExistence type="predicted"/>
<evidence type="ECO:0000313" key="2">
    <source>
        <dbReference type="Proteomes" id="UP001057402"/>
    </source>
</evidence>
<protein>
    <submittedName>
        <fullName evidence="1">Uncharacterized protein</fullName>
    </submittedName>
</protein>